<accession>A0A378ZYJ3</accession>
<evidence type="ECO:0000313" key="2">
    <source>
        <dbReference type="Proteomes" id="UP000255000"/>
    </source>
</evidence>
<evidence type="ECO:0000313" key="1">
    <source>
        <dbReference type="EMBL" id="SUB02148.1"/>
    </source>
</evidence>
<organism evidence="1 2">
    <name type="scientific">Pannonibacter phragmitetus</name>
    <dbReference type="NCBI Taxonomy" id="121719"/>
    <lineage>
        <taxon>Bacteria</taxon>
        <taxon>Pseudomonadati</taxon>
        <taxon>Pseudomonadota</taxon>
        <taxon>Alphaproteobacteria</taxon>
        <taxon>Hyphomicrobiales</taxon>
        <taxon>Stappiaceae</taxon>
        <taxon>Pannonibacter</taxon>
    </lineage>
</organism>
<dbReference type="InterPro" id="IPR010642">
    <property type="entry name" value="Invasion_prot_B"/>
</dbReference>
<proteinExistence type="predicted"/>
<dbReference type="InterPro" id="IPR038696">
    <property type="entry name" value="IalB_sf"/>
</dbReference>
<dbReference type="AlphaFoldDB" id="A0A378ZYJ3"/>
<gene>
    <name evidence="1" type="ORF">NCTC13350_03099</name>
</gene>
<dbReference type="Proteomes" id="UP000255000">
    <property type="component" value="Unassembled WGS sequence"/>
</dbReference>
<dbReference type="EMBL" id="UGSK01000001">
    <property type="protein sequence ID" value="SUB02148.1"/>
    <property type="molecule type" value="Genomic_DNA"/>
</dbReference>
<sequence>MAGAIYTFNGNEVVNSGACISRVFKSGYALFSRGFSFSRFLKYAQFVLFAVLILNVSGGYFASRAQDSAAPGQPVSGQFGDWLLKCVGAESGNPCELVQPLMVEHEGQPVELLTLAVSKAADRSGKADWVLVVLTPLDVDLPSDFGLQAGQGKPALFRYRNCNHLGCFAVVPLDKGMIGQMQKASDGTAYFRLLNGRAVKVSFSLAGFTKGFEALASGKVPDGAAGEGG</sequence>
<protein>
    <submittedName>
        <fullName evidence="1">Invasion protein B, involved in pathogenesis</fullName>
    </submittedName>
</protein>
<name>A0A378ZYJ3_9HYPH</name>
<dbReference type="Gene3D" id="2.60.40.1880">
    <property type="entry name" value="Invasion associated locus B (IalB) protein"/>
    <property type="match status" value="1"/>
</dbReference>
<dbReference type="Pfam" id="PF06776">
    <property type="entry name" value="IalB"/>
    <property type="match status" value="1"/>
</dbReference>
<reference evidence="1 2" key="1">
    <citation type="submission" date="2018-06" db="EMBL/GenBank/DDBJ databases">
        <authorList>
            <consortium name="Pathogen Informatics"/>
            <person name="Doyle S."/>
        </authorList>
    </citation>
    <scope>NUCLEOTIDE SEQUENCE [LARGE SCALE GENOMIC DNA]</scope>
    <source>
        <strain evidence="1 2">NCTC13350</strain>
    </source>
</reference>